<dbReference type="GO" id="GO:0016627">
    <property type="term" value="F:oxidoreductase activity, acting on the CH-CH group of donors"/>
    <property type="evidence" value="ECO:0007669"/>
    <property type="project" value="InterPro"/>
</dbReference>
<evidence type="ECO:0000256" key="7">
    <source>
        <dbReference type="ARBA" id="ARBA00058683"/>
    </source>
</evidence>
<proteinExistence type="inferred from homology"/>
<dbReference type="Gene3D" id="1.20.140.10">
    <property type="entry name" value="Butyryl-CoA Dehydrogenase, subunit A, domain 3"/>
    <property type="match status" value="1"/>
</dbReference>
<dbReference type="InterPro" id="IPR037069">
    <property type="entry name" value="AcylCoA_DH/ox_N_sf"/>
</dbReference>
<feature type="domain" description="Acetyl-CoA dehydrogenase-like C-terminal" evidence="14">
    <location>
        <begin position="468"/>
        <end position="590"/>
    </location>
</feature>
<dbReference type="InterPro" id="IPR046373">
    <property type="entry name" value="Acyl-CoA_Oxase/DH_mid-dom_sf"/>
</dbReference>
<evidence type="ECO:0000256" key="5">
    <source>
        <dbReference type="ARBA" id="ARBA00023002"/>
    </source>
</evidence>
<dbReference type="Pfam" id="PF00441">
    <property type="entry name" value="Acyl-CoA_dh_1"/>
    <property type="match status" value="1"/>
</dbReference>
<keyword evidence="3 10" id="KW-0285">Flavoprotein</keyword>
<dbReference type="InterPro" id="IPR036250">
    <property type="entry name" value="AcylCo_DH-like_C"/>
</dbReference>
<evidence type="ECO:0000256" key="8">
    <source>
        <dbReference type="ARBA" id="ARBA00066694"/>
    </source>
</evidence>
<dbReference type="InterPro" id="IPR052166">
    <property type="entry name" value="Diverse_Acyl-CoA_DH"/>
</dbReference>
<dbReference type="InterPro" id="IPR009075">
    <property type="entry name" value="AcylCo_DH/oxidase_C"/>
</dbReference>
<feature type="domain" description="Acyl-CoA dehydrogenase/oxidase C-terminal" evidence="11">
    <location>
        <begin position="283"/>
        <end position="452"/>
    </location>
</feature>
<reference evidence="15 16" key="1">
    <citation type="submission" date="2017-03" db="EMBL/GenBank/DDBJ databases">
        <title>Complete genome sequence of the novel DNRA strain Pseudomonas sp. S-6-2 isolated from Chinese polluted river sediment. Journal of Biotechnology.</title>
        <authorList>
            <person name="Li J."/>
            <person name="Xiang F."/>
            <person name="Wang L."/>
            <person name="Xi L."/>
            <person name="Liu J."/>
        </authorList>
    </citation>
    <scope>NUCLEOTIDE SEQUENCE [LARGE SCALE GENOMIC DNA]</scope>
    <source>
        <strain evidence="15 16">S-6-2</strain>
    </source>
</reference>
<dbReference type="SUPFAM" id="SSF47203">
    <property type="entry name" value="Acyl-CoA dehydrogenase C-terminal domain-like"/>
    <property type="match status" value="1"/>
</dbReference>
<evidence type="ECO:0000256" key="3">
    <source>
        <dbReference type="ARBA" id="ARBA00022630"/>
    </source>
</evidence>
<protein>
    <recommendedName>
        <fullName evidence="9">3-methylmercaptopropionyl-CoA dehydrogenase</fullName>
        <ecNumber evidence="8">1.3.99.41</ecNumber>
    </recommendedName>
</protein>
<dbReference type="InterPro" id="IPR006091">
    <property type="entry name" value="Acyl-CoA_Oxase/DH_mid-dom"/>
</dbReference>
<keyword evidence="4 10" id="KW-0274">FAD</keyword>
<dbReference type="SUPFAM" id="SSF56645">
    <property type="entry name" value="Acyl-CoA dehydrogenase NM domain-like"/>
    <property type="match status" value="1"/>
</dbReference>
<evidence type="ECO:0000256" key="10">
    <source>
        <dbReference type="RuleBase" id="RU362125"/>
    </source>
</evidence>
<evidence type="ECO:0000259" key="13">
    <source>
        <dbReference type="Pfam" id="PF02771"/>
    </source>
</evidence>
<name>A0A1V0B3J7_9GAMM</name>
<dbReference type="InterPro" id="IPR009100">
    <property type="entry name" value="AcylCoA_DH/oxidase_NM_dom_sf"/>
</dbReference>
<keyword evidence="5 10" id="KW-0560">Oxidoreductase</keyword>
<accession>A0A1V0B3J7</accession>
<keyword evidence="16" id="KW-1185">Reference proteome</keyword>
<dbReference type="KEGG" id="ppha:BVH74_06785"/>
<dbReference type="InterPro" id="IPR013786">
    <property type="entry name" value="AcylCoA_DH/ox_N"/>
</dbReference>
<dbReference type="Proteomes" id="UP000243488">
    <property type="component" value="Chromosome"/>
</dbReference>
<dbReference type="RefSeq" id="WP_080049328.1">
    <property type="nucleotide sequence ID" value="NZ_CP020100.1"/>
</dbReference>
<evidence type="ECO:0000313" key="16">
    <source>
        <dbReference type="Proteomes" id="UP000243488"/>
    </source>
</evidence>
<dbReference type="Gene3D" id="2.40.110.10">
    <property type="entry name" value="Butyryl-CoA Dehydrogenase, subunit A, domain 2"/>
    <property type="match status" value="1"/>
</dbReference>
<comment type="similarity">
    <text evidence="2 10">Belongs to the acyl-CoA dehydrogenase family.</text>
</comment>
<dbReference type="Pfam" id="PF02771">
    <property type="entry name" value="Acyl-CoA_dh_N"/>
    <property type="match status" value="1"/>
</dbReference>
<feature type="domain" description="Acyl-CoA dehydrogenase/oxidase N-terminal" evidence="13">
    <location>
        <begin position="40"/>
        <end position="158"/>
    </location>
</feature>
<comment type="function">
    <text evidence="7">Involved in the assimilation of dimethylsulphoniopropionate (DMSP), an important compound in the fixation of carbon in marine phytoplankton, by mediating the conversion of 3-(methylthio)propanoyl-CoA (MMPA-CoA) to 3-(methylthio)acryloyl-CoA (MTA-CoA).</text>
</comment>
<dbReference type="Gene3D" id="1.10.540.10">
    <property type="entry name" value="Acyl-CoA dehydrogenase/oxidase, N-terminal domain"/>
    <property type="match status" value="1"/>
</dbReference>
<dbReference type="Pfam" id="PF12806">
    <property type="entry name" value="Acyl-CoA_dh_C"/>
    <property type="match status" value="1"/>
</dbReference>
<evidence type="ECO:0000256" key="1">
    <source>
        <dbReference type="ARBA" id="ARBA00001974"/>
    </source>
</evidence>
<evidence type="ECO:0000259" key="11">
    <source>
        <dbReference type="Pfam" id="PF00441"/>
    </source>
</evidence>
<organism evidence="15 16">
    <name type="scientific">Halopseudomonas phragmitis</name>
    <dbReference type="NCBI Taxonomy" id="1931241"/>
    <lineage>
        <taxon>Bacteria</taxon>
        <taxon>Pseudomonadati</taxon>
        <taxon>Pseudomonadota</taxon>
        <taxon>Gammaproteobacteria</taxon>
        <taxon>Pseudomonadales</taxon>
        <taxon>Pseudomonadaceae</taxon>
        <taxon>Halopseudomonas</taxon>
    </lineage>
</organism>
<dbReference type="GO" id="GO:0050660">
    <property type="term" value="F:flavin adenine dinucleotide binding"/>
    <property type="evidence" value="ECO:0007669"/>
    <property type="project" value="InterPro"/>
</dbReference>
<evidence type="ECO:0000256" key="9">
    <source>
        <dbReference type="ARBA" id="ARBA00069043"/>
    </source>
</evidence>
<dbReference type="EMBL" id="CP020100">
    <property type="protein sequence ID" value="AQZ94475.1"/>
    <property type="molecule type" value="Genomic_DNA"/>
</dbReference>
<feature type="domain" description="Acyl-CoA oxidase/dehydrogenase middle" evidence="12">
    <location>
        <begin position="164"/>
        <end position="272"/>
    </location>
</feature>
<evidence type="ECO:0000256" key="6">
    <source>
        <dbReference type="ARBA" id="ARBA00051388"/>
    </source>
</evidence>
<dbReference type="InterPro" id="IPR025878">
    <property type="entry name" value="Acyl-CoA_dh-like_C_dom"/>
</dbReference>
<evidence type="ECO:0000313" key="15">
    <source>
        <dbReference type="EMBL" id="AQZ94475.1"/>
    </source>
</evidence>
<sequence length="595" mass="64048">MAEYKAPLRDIRFVLNEVFEADQLWQNLAGLNGAIDAETADAMLEEAGKITSQTIAPLNRNGDEEGAKWDNGVVTTPTGFKDAYQTYAEGGWVGLSGNPEFGGLGMPKTLGVQVEEMLYGANNSFALYVALTAGSTLALDAHGSEELKQTYLPNMYAGTWAGTMCLTEPHAGTDLGIIRTKAVPEADGSYSVTGTKIFITGGEHDLTENIIHLVLAKLPDAPAGPKGISLFLVPKFLVNADGSLGERNSVSCGSIEHKMGIKASATCVMNFDGAKGFLIGELNKGLNAMFTMMNYERLSIGIQGIGCSEASYQSAVAYARERIQSRAPTGAQQPDKAADPIIVHPDVRRMLLTIKAMTEGSRAFSTYVGSQLDISKFSDDAAAKKKAEDLVALLTPVAKAFFTDVGLENCVHGQQVFGGHGYIREWGQEQLVRDVRIAQIYEGTNGIQALDLMGRKTVANDGAFFKQFADEIKGFIADNGDQALAEFVQPLAAALANLEELTAQVIDRSKTNPNEVGAASVEYLHVFGYTAYAYMWAKMAKVALAKLDQDGDGFYQAKLSTGRFFVKRLLPRIQSLSAAVRSGSEPLFELSAEQF</sequence>
<evidence type="ECO:0000259" key="12">
    <source>
        <dbReference type="Pfam" id="PF02770"/>
    </source>
</evidence>
<dbReference type="STRING" id="1931241.BVH74_06785"/>
<dbReference type="FunFam" id="2.40.110.10:FF:000031">
    <property type="entry name" value="Acyl-CoA dehydrogenase, putative"/>
    <property type="match status" value="1"/>
</dbReference>
<comment type="cofactor">
    <cofactor evidence="1 10">
        <name>FAD</name>
        <dbReference type="ChEBI" id="CHEBI:57692"/>
    </cofactor>
</comment>
<comment type="catalytic activity">
    <reaction evidence="6">
        <text>3-(methylsulfanyl)propanoyl-CoA + oxidized [electron-transfer flavoprotein] + H(+) = 3-(methylsulfanyl)acryloyl-CoA + reduced [electron-transfer flavoprotein]</text>
        <dbReference type="Rhea" id="RHEA:52612"/>
        <dbReference type="Rhea" id="RHEA-COMP:10685"/>
        <dbReference type="Rhea" id="RHEA-COMP:10686"/>
        <dbReference type="ChEBI" id="CHEBI:15378"/>
        <dbReference type="ChEBI" id="CHEBI:57692"/>
        <dbReference type="ChEBI" id="CHEBI:58307"/>
        <dbReference type="ChEBI" id="CHEBI:82815"/>
        <dbReference type="ChEBI" id="CHEBI:84994"/>
        <dbReference type="EC" id="1.3.99.41"/>
    </reaction>
    <physiologicalReaction direction="left-to-right" evidence="6">
        <dbReference type="Rhea" id="RHEA:52613"/>
    </physiologicalReaction>
</comment>
<evidence type="ECO:0000256" key="4">
    <source>
        <dbReference type="ARBA" id="ARBA00022827"/>
    </source>
</evidence>
<evidence type="ECO:0000256" key="2">
    <source>
        <dbReference type="ARBA" id="ARBA00009347"/>
    </source>
</evidence>
<dbReference type="PANTHER" id="PTHR42803:SF1">
    <property type="entry name" value="BROAD-SPECIFICITY LINEAR ACYL-COA DEHYDROGENASE FADE5"/>
    <property type="match status" value="1"/>
</dbReference>
<gene>
    <name evidence="15" type="ORF">BVH74_06785</name>
</gene>
<dbReference type="AlphaFoldDB" id="A0A1V0B3J7"/>
<evidence type="ECO:0000259" key="14">
    <source>
        <dbReference type="Pfam" id="PF12806"/>
    </source>
</evidence>
<dbReference type="EC" id="1.3.99.41" evidence="8"/>
<dbReference type="PANTHER" id="PTHR42803">
    <property type="entry name" value="ACYL-COA DEHYDROGENASE"/>
    <property type="match status" value="1"/>
</dbReference>
<dbReference type="Pfam" id="PF02770">
    <property type="entry name" value="Acyl-CoA_dh_M"/>
    <property type="match status" value="1"/>
</dbReference>